<dbReference type="AlphaFoldDB" id="A0A816ILY7"/>
<reference evidence="1" key="1">
    <citation type="submission" date="2021-01" db="EMBL/GenBank/DDBJ databases">
        <authorList>
            <consortium name="Genoscope - CEA"/>
            <person name="William W."/>
        </authorList>
    </citation>
    <scope>NUCLEOTIDE SEQUENCE</scope>
</reference>
<gene>
    <name evidence="1" type="ORF">DARMORV10_C03P74020.1</name>
</gene>
<dbReference type="Proteomes" id="UP001295469">
    <property type="component" value="Chromosome C03"/>
</dbReference>
<proteinExistence type="predicted"/>
<sequence>MLLHPGMGFESQTMQFLAYRMRSFRRFQSTVKQTVCCDSLLR</sequence>
<protein>
    <submittedName>
        <fullName evidence="1">(rape) hypothetical protein</fullName>
    </submittedName>
</protein>
<evidence type="ECO:0000313" key="1">
    <source>
        <dbReference type="EMBL" id="CAF1709365.1"/>
    </source>
</evidence>
<name>A0A816ILY7_BRANA</name>
<accession>A0A816ILY7</accession>
<organism evidence="1">
    <name type="scientific">Brassica napus</name>
    <name type="common">Rape</name>
    <dbReference type="NCBI Taxonomy" id="3708"/>
    <lineage>
        <taxon>Eukaryota</taxon>
        <taxon>Viridiplantae</taxon>
        <taxon>Streptophyta</taxon>
        <taxon>Embryophyta</taxon>
        <taxon>Tracheophyta</taxon>
        <taxon>Spermatophyta</taxon>
        <taxon>Magnoliopsida</taxon>
        <taxon>eudicotyledons</taxon>
        <taxon>Gunneridae</taxon>
        <taxon>Pentapetalae</taxon>
        <taxon>rosids</taxon>
        <taxon>malvids</taxon>
        <taxon>Brassicales</taxon>
        <taxon>Brassicaceae</taxon>
        <taxon>Brassiceae</taxon>
        <taxon>Brassica</taxon>
    </lineage>
</organism>
<dbReference type="EMBL" id="HG994367">
    <property type="protein sequence ID" value="CAF1709365.1"/>
    <property type="molecule type" value="Genomic_DNA"/>
</dbReference>